<gene>
    <name evidence="2" type="ORF">D4741_15375</name>
</gene>
<proteinExistence type="predicted"/>
<dbReference type="SUPFAM" id="SSF53850">
    <property type="entry name" value="Periplasmic binding protein-like II"/>
    <property type="match status" value="2"/>
</dbReference>
<dbReference type="EMBL" id="QYSE01000003">
    <property type="protein sequence ID" value="RJF34754.1"/>
    <property type="molecule type" value="Genomic_DNA"/>
</dbReference>
<sequence>MLTRIFPLIVLVFSSFAAADSSYQETWKITSLEAPPYASSTMANGGDAIALLRDTLAKKSIKLEVEYLPWQDAIKKAQLTGYLGYYPAWPSEMMPGFVASPTILNSQLAVITTQSNPQDFENIEQLFSENKVGVVEPYIYPDVVEKVIQSYAGSIVQTANDEELFHLMQTKQINFAITAPKVLNYFAEQQNLPEPKIVSQFTDFPLVIGIRNDAENKAKIALLNDLFAAKQPLGQNYSRPNKLLLTYIDIPRIAPFKAFIEQVYNDLNIKTQMQATPSRRGVLLLNAGIVDGDIVRSKSNLKKFENVIVVEPSLGIINLVLVCRKSLPCDRDNLYDPRNRVMSSIGNVEILNEFDIKAEIMHNEDLSHTLTMLKKGRVDYALYPALNNDINTYKKDFSVVVLRQMAVNTIIHKKHAPLVDELSNAIRARLPELTQQINQHGTD</sequence>
<evidence type="ECO:0000313" key="3">
    <source>
        <dbReference type="Proteomes" id="UP000265938"/>
    </source>
</evidence>
<dbReference type="Gene3D" id="3.40.190.10">
    <property type="entry name" value="Periplasmic binding protein-like II"/>
    <property type="match status" value="2"/>
</dbReference>
<accession>A0A3A3EKK2</accession>
<organism evidence="2 3">
    <name type="scientific">Pseudoalteromonas gelatinilytica</name>
    <dbReference type="NCBI Taxonomy" id="1703256"/>
    <lineage>
        <taxon>Bacteria</taxon>
        <taxon>Pseudomonadati</taxon>
        <taxon>Pseudomonadota</taxon>
        <taxon>Gammaproteobacteria</taxon>
        <taxon>Alteromonadales</taxon>
        <taxon>Pseudoalteromonadaceae</taxon>
        <taxon>Pseudoalteromonas</taxon>
    </lineage>
</organism>
<dbReference type="RefSeq" id="WP_119853598.1">
    <property type="nucleotide sequence ID" value="NZ_QYSE01000003.1"/>
</dbReference>
<evidence type="ECO:0000256" key="1">
    <source>
        <dbReference type="SAM" id="SignalP"/>
    </source>
</evidence>
<name>A0A3A3EKK2_9GAMM</name>
<comment type="caution">
    <text evidence="2">The sequence shown here is derived from an EMBL/GenBank/DDBJ whole genome shotgun (WGS) entry which is preliminary data.</text>
</comment>
<protein>
    <submittedName>
        <fullName evidence="2">Uncharacterized protein</fullName>
    </submittedName>
</protein>
<dbReference type="AlphaFoldDB" id="A0A3A3EKK2"/>
<keyword evidence="1" id="KW-0732">Signal</keyword>
<reference evidence="2 3" key="1">
    <citation type="submission" date="2018-09" db="EMBL/GenBank/DDBJ databases">
        <title>Identification of marine bacteria producing industrial enzymes.</title>
        <authorList>
            <person name="Cheng T.H."/>
            <person name="Saidin J."/>
            <person name="Muhd D.D."/>
            <person name="Isa M.N.M."/>
            <person name="Bakar M.F.A."/>
            <person name="Ismail N."/>
        </authorList>
    </citation>
    <scope>NUCLEOTIDE SEQUENCE [LARGE SCALE GENOMIC DNA]</scope>
    <source>
        <strain evidence="2 3">MNAD 1.6</strain>
    </source>
</reference>
<dbReference type="Proteomes" id="UP000265938">
    <property type="component" value="Unassembled WGS sequence"/>
</dbReference>
<feature type="signal peptide" evidence="1">
    <location>
        <begin position="1"/>
        <end position="19"/>
    </location>
</feature>
<evidence type="ECO:0000313" key="2">
    <source>
        <dbReference type="EMBL" id="RJF34754.1"/>
    </source>
</evidence>
<feature type="chain" id="PRO_5017275247" evidence="1">
    <location>
        <begin position="20"/>
        <end position="443"/>
    </location>
</feature>